<sequence length="168" mass="19002">MTNVIQLIRNDSEPRVDTRELATHLGLQHQNVFEMVKDYRTDFEALGLLRFETGKPRGAKGGRPERYAALNEDQCYLLLTFSRNTTLVRALKVSLVKAFGDCRRNGAATALTYWQQLQQVDAEDRESRALATAGAQALNARKRAIPELRQRRLALESKVMPDLFLLAA</sequence>
<organism evidence="1 2">
    <name type="scientific">Pseudoxanthomonas winnipegensis</name>
    <dbReference type="NCBI Taxonomy" id="2480810"/>
    <lineage>
        <taxon>Bacteria</taxon>
        <taxon>Pseudomonadati</taxon>
        <taxon>Pseudomonadota</taxon>
        <taxon>Gammaproteobacteria</taxon>
        <taxon>Lysobacterales</taxon>
        <taxon>Lysobacteraceae</taxon>
        <taxon>Pseudoxanthomonas</taxon>
    </lineage>
</organism>
<evidence type="ECO:0000313" key="1">
    <source>
        <dbReference type="EMBL" id="TAA24068.1"/>
    </source>
</evidence>
<dbReference type="InterPro" id="IPR014054">
    <property type="entry name" value="Phage_regulatory_Rha"/>
</dbReference>
<dbReference type="Proteomes" id="UP000291286">
    <property type="component" value="Unassembled WGS sequence"/>
</dbReference>
<comment type="caution">
    <text evidence="1">The sequence shown here is derived from an EMBL/GenBank/DDBJ whole genome shotgun (WGS) entry which is preliminary data.</text>
</comment>
<proteinExistence type="predicted"/>
<gene>
    <name evidence="1" type="ORF">EA661_19615</name>
</gene>
<evidence type="ECO:0000313" key="2">
    <source>
        <dbReference type="Proteomes" id="UP000291286"/>
    </source>
</evidence>
<dbReference type="Pfam" id="PF09669">
    <property type="entry name" value="Phage_pRha"/>
    <property type="match status" value="1"/>
</dbReference>
<dbReference type="AlphaFoldDB" id="A0A4Q8L7J5"/>
<dbReference type="RefSeq" id="WP_130521798.1">
    <property type="nucleotide sequence ID" value="NZ_SHMA01000013.1"/>
</dbReference>
<dbReference type="EMBL" id="SHMB01000014">
    <property type="protein sequence ID" value="TAA24068.1"/>
    <property type="molecule type" value="Genomic_DNA"/>
</dbReference>
<evidence type="ECO:0008006" key="3">
    <source>
        <dbReference type="Google" id="ProtNLM"/>
    </source>
</evidence>
<reference evidence="1 2" key="1">
    <citation type="submission" date="2019-02" db="EMBL/GenBank/DDBJ databases">
        <title>WGS of Pseudoxanthomonas species novum from clinical isolates.</title>
        <authorList>
            <person name="Bernier A.-M."/>
            <person name="Bernard K."/>
            <person name="Vachon A."/>
        </authorList>
    </citation>
    <scope>NUCLEOTIDE SEQUENCE [LARGE SCALE GENOMIC DNA]</scope>
    <source>
        <strain evidence="1 2">NML171202</strain>
    </source>
</reference>
<name>A0A4Q8L7J5_9GAMM</name>
<accession>A0A4Q8L7J5</accession>
<protein>
    <recommendedName>
        <fullName evidence="3">Rha family transcriptional regulator</fullName>
    </recommendedName>
</protein>